<sequence length="767" mass="79115">MGAAPPAAAFVWLAVAHLWLGGAKPATATLPWASPLGIELSFRVDALSLIMALLVTGVGAVVLAYQGWYGHDEPGTARDTAVLVAFAGAMLGLVLADDIIGLYLFWELTTLCSFVLIGGPGRSSDRRRHAVQGLLMTTLGGFAMLLGLIMLGEAAGTWRLSGIVAAAPTGAAVDVALVLVLIGVLGKSAQLPLHSWLPAAMVAPTPVSAYLHAAAMVKAGVYLVARLAPGFASNPVFVTVVTVAGLASLLVGGYRALRTDDLKALLAYGTISQLGLLLVLLGWGTRTAALAGMALLIGHALFKSALFLTVGAIEKVSGSRSVRELSGVGRRWPSLAVGGALAAASMAGLPPLLGFVAKEAMFKAFLKGGLDVVVLVAIALGTVLTVAYSARFVWGAFATKPDVEGTDLPGTRPWQPVVAVALPAVLGGVLGFAGTSLTAVVDPYASALPDSYGYTLKLWHGLTPSLGLAALVLVTGYLLYRVTPTLRRLPQPLDAQRGYARTVHGFDALARIVTGHTQVGSLPVYLGVTLLTVFAVPAAVVLTGTGVPGGMRAWDRWVQLPLAVIIVLGCVGVLVARRRLTAVLCVGGAGYAIGALFVVHGAIDVALAQFLVETLTLVVFVLVLRQFPAAFSGDRGAGKMRARDDPRHPAPFRWLKATIAVVGGGVVAAGAVLLSGQRGTAAEASAYYLRHGKDDTGASNVVTAILVDYRAMDTIGEISVLAAAVTGAAGLILAATRAVRHFAPPRRGTDELADRVDGEADGAERRS</sequence>
<dbReference type="Pfam" id="PF20501">
    <property type="entry name" value="MbhE"/>
    <property type="match status" value="1"/>
</dbReference>
<evidence type="ECO:0000256" key="5">
    <source>
        <dbReference type="ARBA" id="ARBA00022692"/>
    </source>
</evidence>
<feature type="transmembrane region" description="Helical" evidence="11">
    <location>
        <begin position="264"/>
        <end position="283"/>
    </location>
</feature>
<evidence type="ECO:0000256" key="2">
    <source>
        <dbReference type="ARBA" id="ARBA00022448"/>
    </source>
</evidence>
<dbReference type="InterPro" id="IPR046806">
    <property type="entry name" value="MrpA_C/MbhE"/>
</dbReference>
<feature type="compositionally biased region" description="Basic and acidic residues" evidence="10">
    <location>
        <begin position="747"/>
        <end position="767"/>
    </location>
</feature>
<keyword evidence="7" id="KW-0406">Ion transport</keyword>
<evidence type="ECO:0000256" key="4">
    <source>
        <dbReference type="ARBA" id="ARBA00022475"/>
    </source>
</evidence>
<feature type="transmembrane region" description="Helical" evidence="11">
    <location>
        <begin position="654"/>
        <end position="674"/>
    </location>
</feature>
<feature type="transmembrane region" description="Helical" evidence="11">
    <location>
        <begin position="133"/>
        <end position="151"/>
    </location>
</feature>
<feature type="transmembrane region" description="Helical" evidence="11">
    <location>
        <begin position="557"/>
        <end position="576"/>
    </location>
</feature>
<feature type="region of interest" description="Disordered" evidence="10">
    <location>
        <begin position="746"/>
        <end position="767"/>
    </location>
</feature>
<comment type="subcellular location">
    <subcellularLocation>
        <location evidence="1">Cell membrane</location>
        <topology evidence="1">Multi-pass membrane protein</topology>
    </subcellularLocation>
    <subcellularLocation>
        <location evidence="9">Membrane</location>
        <topology evidence="9">Multi-pass membrane protein</topology>
    </subcellularLocation>
</comment>
<dbReference type="InterPro" id="IPR001516">
    <property type="entry name" value="Proton_antipo_N"/>
</dbReference>
<dbReference type="PANTHER" id="PTHR43373">
    <property type="entry name" value="NA(+)/H(+) ANTIPORTER SUBUNIT"/>
    <property type="match status" value="1"/>
</dbReference>
<feature type="transmembrane region" description="Helical" evidence="11">
    <location>
        <begin position="80"/>
        <end position="96"/>
    </location>
</feature>
<accession>A0ABW2C1S1</accession>
<reference evidence="17" key="1">
    <citation type="journal article" date="2019" name="Int. J. Syst. Evol. Microbiol.">
        <title>The Global Catalogue of Microorganisms (GCM) 10K type strain sequencing project: providing services to taxonomists for standard genome sequencing and annotation.</title>
        <authorList>
            <consortium name="The Broad Institute Genomics Platform"/>
            <consortium name="The Broad Institute Genome Sequencing Center for Infectious Disease"/>
            <person name="Wu L."/>
            <person name="Ma J."/>
        </authorList>
    </citation>
    <scope>NUCLEOTIDE SEQUENCE [LARGE SCALE GENOMIC DNA]</scope>
    <source>
        <strain evidence="17">KCTC 32255</strain>
    </source>
</reference>
<organism evidence="16 17">
    <name type="scientific">Haloechinothrix salitolerans</name>
    <dbReference type="NCBI Taxonomy" id="926830"/>
    <lineage>
        <taxon>Bacteria</taxon>
        <taxon>Bacillati</taxon>
        <taxon>Actinomycetota</taxon>
        <taxon>Actinomycetes</taxon>
        <taxon>Pseudonocardiales</taxon>
        <taxon>Pseudonocardiaceae</taxon>
        <taxon>Haloechinothrix</taxon>
    </lineage>
</organism>
<evidence type="ECO:0000256" key="11">
    <source>
        <dbReference type="SAM" id="Phobius"/>
    </source>
</evidence>
<dbReference type="InterPro" id="IPR025383">
    <property type="entry name" value="MrpA_C/MbhD"/>
</dbReference>
<feature type="transmembrane region" description="Helical" evidence="11">
    <location>
        <begin position="583"/>
        <end position="603"/>
    </location>
</feature>
<evidence type="ECO:0000313" key="16">
    <source>
        <dbReference type="EMBL" id="MFC6868809.1"/>
    </source>
</evidence>
<dbReference type="RefSeq" id="WP_345396750.1">
    <property type="nucleotide sequence ID" value="NZ_BAABLA010000026.1"/>
</dbReference>
<evidence type="ECO:0000256" key="9">
    <source>
        <dbReference type="RuleBase" id="RU000320"/>
    </source>
</evidence>
<evidence type="ECO:0000259" key="13">
    <source>
        <dbReference type="Pfam" id="PF00662"/>
    </source>
</evidence>
<feature type="transmembrane region" description="Helical" evidence="11">
    <location>
        <begin position="615"/>
        <end position="633"/>
    </location>
</feature>
<evidence type="ECO:0000256" key="6">
    <source>
        <dbReference type="ARBA" id="ARBA00022989"/>
    </source>
</evidence>
<proteinExistence type="predicted"/>
<keyword evidence="8 11" id="KW-0472">Membrane</keyword>
<evidence type="ECO:0000256" key="3">
    <source>
        <dbReference type="ARBA" id="ARBA00022449"/>
    </source>
</evidence>
<protein>
    <submittedName>
        <fullName evidence="16">Hydrogen gas-evolving membrane-bound hydrogenase subunit E</fullName>
    </submittedName>
</protein>
<feature type="transmembrane region" description="Helical" evidence="11">
    <location>
        <begin position="417"/>
        <end position="441"/>
    </location>
</feature>
<dbReference type="PRINTS" id="PR01434">
    <property type="entry name" value="NADHDHGNASE5"/>
</dbReference>
<feature type="domain" description="NADH-Ubiquinone oxidoreductase (complex I) chain 5 N-terminal" evidence="13">
    <location>
        <begin position="36"/>
        <end position="78"/>
    </location>
</feature>
<keyword evidence="3" id="KW-0050">Antiport</keyword>
<feature type="transmembrane region" description="Helical" evidence="11">
    <location>
        <begin position="718"/>
        <end position="739"/>
    </location>
</feature>
<dbReference type="InterPro" id="IPR001750">
    <property type="entry name" value="ND/Mrp_TM"/>
</dbReference>
<feature type="domain" description="MrpA C-terminal/MbhE" evidence="15">
    <location>
        <begin position="657"/>
        <end position="725"/>
    </location>
</feature>
<feature type="transmembrane region" description="Helical" evidence="11">
    <location>
        <begin position="524"/>
        <end position="545"/>
    </location>
</feature>
<keyword evidence="6 11" id="KW-1133">Transmembrane helix</keyword>
<feature type="domain" description="MrpA C-terminal/MbhD" evidence="14">
    <location>
        <begin position="564"/>
        <end position="628"/>
    </location>
</feature>
<feature type="transmembrane region" description="Helical" evidence="11">
    <location>
        <begin position="461"/>
        <end position="480"/>
    </location>
</feature>
<dbReference type="Proteomes" id="UP001596337">
    <property type="component" value="Unassembled WGS sequence"/>
</dbReference>
<dbReference type="PANTHER" id="PTHR43373:SF1">
    <property type="entry name" value="NA(+)_H(+) ANTIPORTER SUBUNIT A"/>
    <property type="match status" value="1"/>
</dbReference>
<evidence type="ECO:0000256" key="1">
    <source>
        <dbReference type="ARBA" id="ARBA00004651"/>
    </source>
</evidence>
<comment type="caution">
    <text evidence="16">The sequence shown here is derived from an EMBL/GenBank/DDBJ whole genome shotgun (WGS) entry which is preliminary data.</text>
</comment>
<feature type="transmembrane region" description="Helical" evidence="11">
    <location>
        <begin position="47"/>
        <end position="68"/>
    </location>
</feature>
<keyword evidence="5 9" id="KW-0812">Transmembrane</keyword>
<evidence type="ECO:0000256" key="7">
    <source>
        <dbReference type="ARBA" id="ARBA00023065"/>
    </source>
</evidence>
<keyword evidence="17" id="KW-1185">Reference proteome</keyword>
<feature type="transmembrane region" description="Helical" evidence="11">
    <location>
        <begin position="334"/>
        <end position="353"/>
    </location>
</feature>
<evidence type="ECO:0000256" key="8">
    <source>
        <dbReference type="ARBA" id="ARBA00023136"/>
    </source>
</evidence>
<name>A0ABW2C1S1_9PSEU</name>
<dbReference type="Pfam" id="PF13244">
    <property type="entry name" value="MbhD"/>
    <property type="match status" value="1"/>
</dbReference>
<dbReference type="EMBL" id="JBHSXX010000001">
    <property type="protein sequence ID" value="MFC6868809.1"/>
    <property type="molecule type" value="Genomic_DNA"/>
</dbReference>
<keyword evidence="4" id="KW-1003">Cell membrane</keyword>
<feature type="transmembrane region" description="Helical" evidence="11">
    <location>
        <begin position="163"/>
        <end position="186"/>
    </location>
</feature>
<feature type="domain" description="NADH:quinone oxidoreductase/Mrp antiporter transmembrane" evidence="12">
    <location>
        <begin position="96"/>
        <end position="384"/>
    </location>
</feature>
<dbReference type="PRINTS" id="PR01435">
    <property type="entry name" value="NPOXDRDTASE5"/>
</dbReference>
<feature type="transmembrane region" description="Helical" evidence="11">
    <location>
        <begin position="237"/>
        <end position="257"/>
    </location>
</feature>
<evidence type="ECO:0000256" key="10">
    <source>
        <dbReference type="SAM" id="MobiDB-lite"/>
    </source>
</evidence>
<evidence type="ECO:0000259" key="14">
    <source>
        <dbReference type="Pfam" id="PF13244"/>
    </source>
</evidence>
<feature type="transmembrane region" description="Helical" evidence="11">
    <location>
        <begin position="373"/>
        <end position="397"/>
    </location>
</feature>
<dbReference type="Pfam" id="PF00361">
    <property type="entry name" value="Proton_antipo_M"/>
    <property type="match status" value="1"/>
</dbReference>
<feature type="transmembrane region" description="Helical" evidence="11">
    <location>
        <begin position="289"/>
        <end position="313"/>
    </location>
</feature>
<gene>
    <name evidence="16" type="primary">mbhE</name>
    <name evidence="16" type="ORF">ACFQGD_16835</name>
</gene>
<evidence type="ECO:0000313" key="17">
    <source>
        <dbReference type="Proteomes" id="UP001596337"/>
    </source>
</evidence>
<dbReference type="InterPro" id="IPR050616">
    <property type="entry name" value="CPA3_Na-H_Antiporter_A"/>
</dbReference>
<evidence type="ECO:0000259" key="15">
    <source>
        <dbReference type="Pfam" id="PF20501"/>
    </source>
</evidence>
<dbReference type="Pfam" id="PF00662">
    <property type="entry name" value="Proton_antipo_N"/>
    <property type="match status" value="1"/>
</dbReference>
<keyword evidence="2" id="KW-0813">Transport</keyword>
<evidence type="ECO:0000259" key="12">
    <source>
        <dbReference type="Pfam" id="PF00361"/>
    </source>
</evidence>